<evidence type="ECO:0000256" key="1">
    <source>
        <dbReference type="SAM" id="MobiDB-lite"/>
    </source>
</evidence>
<proteinExistence type="predicted"/>
<keyword evidence="3" id="KW-1185">Reference proteome</keyword>
<name>A0AAU9US20_EUPED</name>
<organism evidence="2 3">
    <name type="scientific">Euphydryas editha</name>
    <name type="common">Edith's checkerspot</name>
    <dbReference type="NCBI Taxonomy" id="104508"/>
    <lineage>
        <taxon>Eukaryota</taxon>
        <taxon>Metazoa</taxon>
        <taxon>Ecdysozoa</taxon>
        <taxon>Arthropoda</taxon>
        <taxon>Hexapoda</taxon>
        <taxon>Insecta</taxon>
        <taxon>Pterygota</taxon>
        <taxon>Neoptera</taxon>
        <taxon>Endopterygota</taxon>
        <taxon>Lepidoptera</taxon>
        <taxon>Glossata</taxon>
        <taxon>Ditrysia</taxon>
        <taxon>Papilionoidea</taxon>
        <taxon>Nymphalidae</taxon>
        <taxon>Nymphalinae</taxon>
        <taxon>Euphydryas</taxon>
    </lineage>
</organism>
<evidence type="ECO:0000313" key="3">
    <source>
        <dbReference type="Proteomes" id="UP001153954"/>
    </source>
</evidence>
<dbReference type="EMBL" id="CAKOGL010000025">
    <property type="protein sequence ID" value="CAH2102205.1"/>
    <property type="molecule type" value="Genomic_DNA"/>
</dbReference>
<feature type="region of interest" description="Disordered" evidence="1">
    <location>
        <begin position="1"/>
        <end position="24"/>
    </location>
</feature>
<feature type="compositionally biased region" description="Basic and acidic residues" evidence="1">
    <location>
        <begin position="15"/>
        <end position="24"/>
    </location>
</feature>
<comment type="caution">
    <text evidence="2">The sequence shown here is derived from an EMBL/GenBank/DDBJ whole genome shotgun (WGS) entry which is preliminary data.</text>
</comment>
<gene>
    <name evidence="2" type="ORF">EEDITHA_LOCUS16870</name>
</gene>
<accession>A0AAU9US20</accession>
<evidence type="ECO:0000313" key="2">
    <source>
        <dbReference type="EMBL" id="CAH2102205.1"/>
    </source>
</evidence>
<dbReference type="AlphaFoldDB" id="A0AAU9US20"/>
<dbReference type="Proteomes" id="UP001153954">
    <property type="component" value="Unassembled WGS sequence"/>
</dbReference>
<reference evidence="2" key="1">
    <citation type="submission" date="2022-03" db="EMBL/GenBank/DDBJ databases">
        <authorList>
            <person name="Tunstrom K."/>
        </authorList>
    </citation>
    <scope>NUCLEOTIDE SEQUENCE</scope>
</reference>
<protein>
    <submittedName>
        <fullName evidence="2">Uncharacterized protein</fullName>
    </submittedName>
</protein>
<sequence length="169" mass="19869">MLAAPQKLRRNHLSTQEEKQSFIERRVEQEEKELSRMSTAWSEFQHQRVVPEDVSSDDIMKSLEDINEKLEIPNTYEEVTNSQNSHLWKKAVAEELQSYEENQTWVLTDRTEKEPVSCVAKSEVDEEGEIKIMFYKTVDGSGKRFKAVEIDISYEPYENILEIVPNQKR</sequence>